<name>A0ABS8DIG2_9FIRM</name>
<evidence type="ECO:0000256" key="3">
    <source>
        <dbReference type="ARBA" id="ARBA00011245"/>
    </source>
</evidence>
<dbReference type="InterPro" id="IPR050926">
    <property type="entry name" value="Aconitase/IPM_isomerase"/>
</dbReference>
<dbReference type="InterPro" id="IPR015932">
    <property type="entry name" value="Aconitase_dom2"/>
</dbReference>
<feature type="domain" description="Aconitase/3-isopropylmalate dehydratase large subunit alpha/beta/alpha" evidence="7">
    <location>
        <begin position="50"/>
        <end position="479"/>
    </location>
</feature>
<dbReference type="PRINTS" id="PR00415">
    <property type="entry name" value="ACONITASE"/>
</dbReference>
<protein>
    <submittedName>
        <fullName evidence="9">Hydratase</fullName>
    </submittedName>
</protein>
<dbReference type="Pfam" id="PF00330">
    <property type="entry name" value="Aconitase"/>
    <property type="match status" value="1"/>
</dbReference>
<comment type="caution">
    <text evidence="9">The sequence shown here is derived from an EMBL/GenBank/DDBJ whole genome shotgun (WGS) entry which is preliminary data.</text>
</comment>
<keyword evidence="10" id="KW-1185">Reference proteome</keyword>
<sequence>MVKLYDGGAFLVNGIEIIADAQDACAAVKSKTGLDVTKKEAAEQTMAYGILKSHNTSGNMERLQIKFDKLTSHDITFVGIIQTARASGLEKFPIPYVLTNCHNSLCAVGGTINEDDHMFGLTCAKKYGGVYVPPHQAVIHQFAREMLAGGGKMILGSDSHTRYGALGTMAMGEGGPELVKQLLNKTYDIKMPGVVGIYLDGEPAKGVGPQDVALAIIGATFGNGYVNNKVMEFVGPGVDKLSADFRIGIDVMTTETTCLSSIWKTDDKIKEFYDIHGRSEEYQELNPGAAAYYDGMVYVNLSEIKPMIAMPFHPSNVYTIEEVNANLKDVLHDVEQRALVSLDGAVDYSLQSKIVDGRLYVDQGIIAGCAGGGFENICAAADIIKGKYIGSDEFTFSVYPASTPIYMELVKNGAVASLMEAGTIVKTAFCGPCFGAGDTPANNAFSIRHSTRNFPNREGSKLQNGQISSVALMDARSIAATAANKGFLTAATDMDVEYTNPTYHFDKNIYANRVFDSKGAADPNVEIKFGPNIKDWPEMSALPQNLVLKVVSEIHDPVTTTDELIPSGETSSYRSNPLGLAEFTLSRKDPAYVARAKEVQKAQKAIEAGQCPLNVLEELKPVMEKIQQICPQAGEGNIGVGSTIFAVKPGDGSAREQAASCQKVLGGWANIANEYATKRYRSNLINWGMLPFITEEAHTTLSFKNGDYIFVPDIRRAVEEKSPVVKAYVVAGSIKEIELKLGDLTDAEREIILKGCLINYYRG</sequence>
<dbReference type="PANTHER" id="PTHR43160:SF3">
    <property type="entry name" value="ACONITATE HYDRATASE, MITOCHONDRIAL"/>
    <property type="match status" value="1"/>
</dbReference>
<evidence type="ECO:0000259" key="7">
    <source>
        <dbReference type="Pfam" id="PF00330"/>
    </source>
</evidence>
<evidence type="ECO:0000256" key="2">
    <source>
        <dbReference type="ARBA" id="ARBA00007185"/>
    </source>
</evidence>
<keyword evidence="5" id="KW-0408">Iron</keyword>
<dbReference type="NCBIfam" id="NF008503">
    <property type="entry name" value="PRK11413.1"/>
    <property type="match status" value="1"/>
</dbReference>
<keyword evidence="4" id="KW-0479">Metal-binding</keyword>
<comment type="cofactor">
    <cofactor evidence="1">
        <name>[4Fe-4S] cluster</name>
        <dbReference type="ChEBI" id="CHEBI:49883"/>
    </cofactor>
</comment>
<reference evidence="9 10" key="1">
    <citation type="submission" date="2021-10" db="EMBL/GenBank/DDBJ databases">
        <title>Collection of gut derived symbiotic bacterial strains cultured from healthy donors.</title>
        <authorList>
            <person name="Lin H."/>
            <person name="Littmann E."/>
            <person name="Kohout C."/>
            <person name="Pamer E.G."/>
        </authorList>
    </citation>
    <scope>NUCLEOTIDE SEQUENCE [LARGE SCALE GENOMIC DNA]</scope>
    <source>
        <strain evidence="9 10">DFI.1.165</strain>
    </source>
</reference>
<dbReference type="Gene3D" id="3.30.499.10">
    <property type="entry name" value="Aconitase, domain 3"/>
    <property type="match status" value="2"/>
</dbReference>
<comment type="subunit">
    <text evidence="3">Monomer.</text>
</comment>
<evidence type="ECO:0000259" key="8">
    <source>
        <dbReference type="Pfam" id="PF00694"/>
    </source>
</evidence>
<dbReference type="InterPro" id="IPR036008">
    <property type="entry name" value="Aconitase_4Fe-4S_dom"/>
</dbReference>
<keyword evidence="6" id="KW-0411">Iron-sulfur</keyword>
<evidence type="ECO:0000313" key="10">
    <source>
        <dbReference type="Proteomes" id="UP001299546"/>
    </source>
</evidence>
<dbReference type="InterPro" id="IPR000573">
    <property type="entry name" value="AconitaseA/IPMdHydase_ssu_swvl"/>
</dbReference>
<dbReference type="EMBL" id="JAJCIS010000009">
    <property type="protein sequence ID" value="MCB7388231.1"/>
    <property type="molecule type" value="Genomic_DNA"/>
</dbReference>
<dbReference type="InterPro" id="IPR015931">
    <property type="entry name" value="Acnase/IPM_dHydase_lsu_aba_1/3"/>
</dbReference>
<comment type="similarity">
    <text evidence="2">Belongs to the aconitase/IPM isomerase family.</text>
</comment>
<dbReference type="SUPFAM" id="SSF52016">
    <property type="entry name" value="LeuD/IlvD-like"/>
    <property type="match status" value="1"/>
</dbReference>
<evidence type="ECO:0000256" key="1">
    <source>
        <dbReference type="ARBA" id="ARBA00001966"/>
    </source>
</evidence>
<dbReference type="PANTHER" id="PTHR43160">
    <property type="entry name" value="ACONITATE HYDRATASE B"/>
    <property type="match status" value="1"/>
</dbReference>
<evidence type="ECO:0000256" key="6">
    <source>
        <dbReference type="ARBA" id="ARBA00023014"/>
    </source>
</evidence>
<evidence type="ECO:0000313" key="9">
    <source>
        <dbReference type="EMBL" id="MCB7388231.1"/>
    </source>
</evidence>
<evidence type="ECO:0000256" key="5">
    <source>
        <dbReference type="ARBA" id="ARBA00023004"/>
    </source>
</evidence>
<dbReference type="Proteomes" id="UP001299546">
    <property type="component" value="Unassembled WGS sequence"/>
</dbReference>
<feature type="domain" description="Aconitase A/isopropylmalate dehydratase small subunit swivel" evidence="8">
    <location>
        <begin position="650"/>
        <end position="692"/>
    </location>
</feature>
<dbReference type="RefSeq" id="WP_066738520.1">
    <property type="nucleotide sequence ID" value="NZ_JAJCIQ010000009.1"/>
</dbReference>
<dbReference type="Gene3D" id="3.40.1060.10">
    <property type="entry name" value="Aconitase, Domain 2"/>
    <property type="match status" value="1"/>
</dbReference>
<proteinExistence type="inferred from homology"/>
<evidence type="ECO:0000256" key="4">
    <source>
        <dbReference type="ARBA" id="ARBA00022723"/>
    </source>
</evidence>
<dbReference type="Pfam" id="PF00694">
    <property type="entry name" value="Aconitase_C"/>
    <property type="match status" value="1"/>
</dbReference>
<dbReference type="InterPro" id="IPR015928">
    <property type="entry name" value="Aconitase/3IPM_dehydase_swvl"/>
</dbReference>
<gene>
    <name evidence="9" type="ORF">LIZ65_13145</name>
</gene>
<dbReference type="Gene3D" id="3.20.19.10">
    <property type="entry name" value="Aconitase, domain 4"/>
    <property type="match status" value="1"/>
</dbReference>
<dbReference type="SUPFAM" id="SSF53732">
    <property type="entry name" value="Aconitase iron-sulfur domain"/>
    <property type="match status" value="1"/>
</dbReference>
<organism evidence="9 10">
    <name type="scientific">Bariatricus massiliensis</name>
    <dbReference type="NCBI Taxonomy" id="1745713"/>
    <lineage>
        <taxon>Bacteria</taxon>
        <taxon>Bacillati</taxon>
        <taxon>Bacillota</taxon>
        <taxon>Clostridia</taxon>
        <taxon>Lachnospirales</taxon>
        <taxon>Lachnospiraceae</taxon>
        <taxon>Bariatricus</taxon>
    </lineage>
</organism>
<dbReference type="InterPro" id="IPR001030">
    <property type="entry name" value="Acoase/IPM_deHydtase_lsu_aba"/>
</dbReference>
<accession>A0ABS8DIG2</accession>